<gene>
    <name evidence="2" type="ORF">NQ318_005378</name>
</gene>
<dbReference type="EMBL" id="JAPWTK010000035">
    <property type="protein sequence ID" value="KAJ8955834.1"/>
    <property type="molecule type" value="Genomic_DNA"/>
</dbReference>
<name>A0AAV8YXP1_9CUCU</name>
<feature type="compositionally biased region" description="Polar residues" evidence="1">
    <location>
        <begin position="1"/>
        <end position="11"/>
    </location>
</feature>
<proteinExistence type="predicted"/>
<keyword evidence="3" id="KW-1185">Reference proteome</keyword>
<evidence type="ECO:0000256" key="1">
    <source>
        <dbReference type="SAM" id="MobiDB-lite"/>
    </source>
</evidence>
<evidence type="ECO:0000313" key="3">
    <source>
        <dbReference type="Proteomes" id="UP001162162"/>
    </source>
</evidence>
<protein>
    <submittedName>
        <fullName evidence="2">Uncharacterized protein</fullName>
    </submittedName>
</protein>
<feature type="region of interest" description="Disordered" evidence="1">
    <location>
        <begin position="1"/>
        <end position="20"/>
    </location>
</feature>
<sequence length="235" mass="26500">RADEQALQTTGRADPEHTPSQLAKTIEHLLSELSGAFKEGFFSFFSSKDDDDDENAVSADAKDDGDEDDDDSGRGVNGAPERPHSKFPATMSGESRRPENHGITCRTAYFRSQRQEEEEKSQLLKYYTIAVAIAAKLALLLKLLHTSVQYKLFLVSLASLLLHAAKFWLDVKKGYHPPKVVYLENTQHHHHDDGYDGGYWNKRRDGDGADDDRHGRRDVAYRGQTDFHGTSDYFP</sequence>
<comment type="caution">
    <text evidence="2">The sequence shown here is derived from an EMBL/GenBank/DDBJ whole genome shotgun (WGS) entry which is preliminary data.</text>
</comment>
<organism evidence="2 3">
    <name type="scientific">Aromia moschata</name>
    <dbReference type="NCBI Taxonomy" id="1265417"/>
    <lineage>
        <taxon>Eukaryota</taxon>
        <taxon>Metazoa</taxon>
        <taxon>Ecdysozoa</taxon>
        <taxon>Arthropoda</taxon>
        <taxon>Hexapoda</taxon>
        <taxon>Insecta</taxon>
        <taxon>Pterygota</taxon>
        <taxon>Neoptera</taxon>
        <taxon>Endopterygota</taxon>
        <taxon>Coleoptera</taxon>
        <taxon>Polyphaga</taxon>
        <taxon>Cucujiformia</taxon>
        <taxon>Chrysomeloidea</taxon>
        <taxon>Cerambycidae</taxon>
        <taxon>Cerambycinae</taxon>
        <taxon>Callichromatini</taxon>
        <taxon>Aromia</taxon>
    </lineage>
</organism>
<reference evidence="2" key="1">
    <citation type="journal article" date="2023" name="Insect Mol. Biol.">
        <title>Genome sequencing provides insights into the evolution of gene families encoding plant cell wall-degrading enzymes in longhorned beetles.</title>
        <authorList>
            <person name="Shin N.R."/>
            <person name="Okamura Y."/>
            <person name="Kirsch R."/>
            <person name="Pauchet Y."/>
        </authorList>
    </citation>
    <scope>NUCLEOTIDE SEQUENCE</scope>
    <source>
        <strain evidence="2">AMC_N1</strain>
    </source>
</reference>
<evidence type="ECO:0000313" key="2">
    <source>
        <dbReference type="EMBL" id="KAJ8955834.1"/>
    </source>
</evidence>
<feature type="region of interest" description="Disordered" evidence="1">
    <location>
        <begin position="45"/>
        <end position="104"/>
    </location>
</feature>
<feature type="non-terminal residue" evidence="2">
    <location>
        <position position="1"/>
    </location>
</feature>
<dbReference type="Proteomes" id="UP001162162">
    <property type="component" value="Unassembled WGS sequence"/>
</dbReference>
<dbReference type="AlphaFoldDB" id="A0AAV8YXP1"/>
<accession>A0AAV8YXP1</accession>